<reference evidence="1" key="2">
    <citation type="submission" date="2025-03" db="EMBL/GenBank/DDBJ databases">
        <authorList>
            <consortium name="ELIXIR-Norway"/>
            <consortium name="Elixir Norway"/>
        </authorList>
    </citation>
    <scope>NUCLEOTIDE SEQUENCE</scope>
</reference>
<evidence type="ECO:0000313" key="2">
    <source>
        <dbReference type="Proteomes" id="UP001162501"/>
    </source>
</evidence>
<evidence type="ECO:0000313" key="1">
    <source>
        <dbReference type="EMBL" id="CAN0453202.1"/>
    </source>
</evidence>
<gene>
    <name evidence="1" type="ORF">MRATA1EN22A_LOCUS19759</name>
</gene>
<proteinExistence type="predicted"/>
<dbReference type="EMBL" id="OX596087">
    <property type="protein sequence ID" value="CAN0453202.1"/>
    <property type="molecule type" value="Genomic_DNA"/>
</dbReference>
<accession>A0AC59ZLU9</accession>
<reference evidence="1" key="1">
    <citation type="submission" date="2023-05" db="EMBL/GenBank/DDBJ databases">
        <authorList>
            <consortium name="ELIXIR-Norway"/>
        </authorList>
    </citation>
    <scope>NUCLEOTIDE SEQUENCE</scope>
</reference>
<organism evidence="1 2">
    <name type="scientific">Rangifer tarandus platyrhynchus</name>
    <name type="common">Svalbard reindeer</name>
    <dbReference type="NCBI Taxonomy" id="3082113"/>
    <lineage>
        <taxon>Eukaryota</taxon>
        <taxon>Metazoa</taxon>
        <taxon>Chordata</taxon>
        <taxon>Craniata</taxon>
        <taxon>Vertebrata</taxon>
        <taxon>Euteleostomi</taxon>
        <taxon>Mammalia</taxon>
        <taxon>Eutheria</taxon>
        <taxon>Laurasiatheria</taxon>
        <taxon>Artiodactyla</taxon>
        <taxon>Ruminantia</taxon>
        <taxon>Pecora</taxon>
        <taxon>Cervidae</taxon>
        <taxon>Odocoileinae</taxon>
        <taxon>Rangifer</taxon>
    </lineage>
</organism>
<name>A0AC59ZLU9_RANTA</name>
<protein>
    <submittedName>
        <fullName evidence="1">Uncharacterized protein</fullName>
    </submittedName>
</protein>
<sequence length="175" mass="19137">MKNCLVNSTQPADSLRSEPPGKRKRRSACLPSGEESERDSISALDPETKAALTGMGAVQPPARPALARTARRKPRCGSSHPGRHRRSRERQLSACVPRARLRSKGITRSSPRSPGGTAGWQQALSGCRWTGWFRSRAANVPLLSLPVRHGWEEELKAAFRGASSFQPRSLAHGHM</sequence>
<dbReference type="Proteomes" id="UP001162501">
    <property type="component" value="Chromosome 3"/>
</dbReference>